<evidence type="ECO:0000259" key="7">
    <source>
        <dbReference type="Pfam" id="PF00482"/>
    </source>
</evidence>
<keyword evidence="3 6" id="KW-0812">Transmembrane</keyword>
<evidence type="ECO:0000256" key="1">
    <source>
        <dbReference type="ARBA" id="ARBA00004651"/>
    </source>
</evidence>
<gene>
    <name evidence="8" type="ORF">SYNTR_1514</name>
</gene>
<comment type="subcellular location">
    <subcellularLocation>
        <location evidence="1">Cell membrane</location>
        <topology evidence="1">Multi-pass membrane protein</topology>
    </subcellularLocation>
</comment>
<feature type="transmembrane region" description="Helical" evidence="6">
    <location>
        <begin position="6"/>
        <end position="24"/>
    </location>
</feature>
<evidence type="ECO:0000313" key="9">
    <source>
        <dbReference type="Proteomes" id="UP000426444"/>
    </source>
</evidence>
<keyword evidence="5 6" id="KW-0472">Membrane</keyword>
<dbReference type="KEGG" id="salq:SYNTR_1514"/>
<dbReference type="EMBL" id="CP046457">
    <property type="protein sequence ID" value="QGU00108.1"/>
    <property type="molecule type" value="Genomic_DNA"/>
</dbReference>
<sequence length="318" mass="35588">MAGFISILVVIMIGCLVMGIVSVVTRKSIYQERLESLVEKEKKEPIKKSPEPRVLLLALLERVSKLFAARSYTQNIQVELMRAGIPLRGEEYLTICLILIFVIPLLILLITANFWFAFSLFLIGLFIPKVYLNYKKNARIQKINQQLGDALIIMSNALRAGFGFQQAMDSARKELPDPISVEFNWTLREMDLGVSYEESLQNMDKRVQSDDLNMVVTGILIQRQVGGNLAEVLDNIAATIRERARIKGEVQVLTAQGRLSGIIIGLIPVALILAMLSINPDYLMVLVTDPRGLVIIGAAAFFQVVGIIMIRKMIDIEI</sequence>
<evidence type="ECO:0000256" key="2">
    <source>
        <dbReference type="ARBA" id="ARBA00022475"/>
    </source>
</evidence>
<protein>
    <submittedName>
        <fullName evidence="8">Flp pilus assembly protein TadB</fullName>
    </submittedName>
</protein>
<evidence type="ECO:0000256" key="6">
    <source>
        <dbReference type="SAM" id="Phobius"/>
    </source>
</evidence>
<dbReference type="Pfam" id="PF00482">
    <property type="entry name" value="T2SSF"/>
    <property type="match status" value="1"/>
</dbReference>
<dbReference type="Proteomes" id="UP000426444">
    <property type="component" value="Chromosome"/>
</dbReference>
<evidence type="ECO:0000256" key="3">
    <source>
        <dbReference type="ARBA" id="ARBA00022692"/>
    </source>
</evidence>
<proteinExistence type="predicted"/>
<name>A0A6I6DGI1_9FIRM</name>
<feature type="transmembrane region" description="Helical" evidence="6">
    <location>
        <begin position="92"/>
        <end position="110"/>
    </location>
</feature>
<evidence type="ECO:0000313" key="8">
    <source>
        <dbReference type="EMBL" id="QGU00108.1"/>
    </source>
</evidence>
<feature type="transmembrane region" description="Helical" evidence="6">
    <location>
        <begin position="290"/>
        <end position="310"/>
    </location>
</feature>
<dbReference type="RefSeq" id="WP_156203927.1">
    <property type="nucleotide sequence ID" value="NZ_CP046457.1"/>
</dbReference>
<dbReference type="GO" id="GO:0005886">
    <property type="term" value="C:plasma membrane"/>
    <property type="evidence" value="ECO:0007669"/>
    <property type="project" value="UniProtKB-SubCell"/>
</dbReference>
<evidence type="ECO:0000256" key="4">
    <source>
        <dbReference type="ARBA" id="ARBA00022989"/>
    </source>
</evidence>
<dbReference type="PANTHER" id="PTHR35007">
    <property type="entry name" value="INTEGRAL MEMBRANE PROTEIN-RELATED"/>
    <property type="match status" value="1"/>
</dbReference>
<dbReference type="Gene3D" id="1.20.81.30">
    <property type="entry name" value="Type II secretion system (T2SS), domain F"/>
    <property type="match status" value="1"/>
</dbReference>
<feature type="domain" description="Type II secretion system protein GspF" evidence="7">
    <location>
        <begin position="153"/>
        <end position="276"/>
    </location>
</feature>
<reference evidence="9" key="1">
    <citation type="journal article" date="2019" name="Microbiology">
        <title>Complete Genome Sequence of an Uncultured Bacterium of the Candidate Phylum Bipolaricaulota.</title>
        <authorList>
            <person name="Kadnikov V.V."/>
            <person name="Mardanov A.V."/>
            <person name="Beletsky A.V."/>
            <person name="Frank Y.A."/>
            <person name="Karnachuk O.V."/>
            <person name="Ravin N.V."/>
        </authorList>
    </citation>
    <scope>NUCLEOTIDE SEQUENCE [LARGE SCALE GENOMIC DNA]</scope>
</reference>
<feature type="transmembrane region" description="Helical" evidence="6">
    <location>
        <begin position="116"/>
        <end position="134"/>
    </location>
</feature>
<accession>A0A6I6DGI1</accession>
<dbReference type="InterPro" id="IPR018076">
    <property type="entry name" value="T2SS_GspF_dom"/>
</dbReference>
<dbReference type="PANTHER" id="PTHR35007:SF1">
    <property type="entry name" value="PILUS ASSEMBLY PROTEIN"/>
    <property type="match status" value="1"/>
</dbReference>
<keyword evidence="4 6" id="KW-1133">Transmembrane helix</keyword>
<evidence type="ECO:0000256" key="5">
    <source>
        <dbReference type="ARBA" id="ARBA00023136"/>
    </source>
</evidence>
<dbReference type="AlphaFoldDB" id="A0A6I6DGI1"/>
<dbReference type="InterPro" id="IPR042094">
    <property type="entry name" value="T2SS_GspF_sf"/>
</dbReference>
<keyword evidence="2" id="KW-1003">Cell membrane</keyword>
<organism evidence="8 9">
    <name type="scientific">Candidatus Syntrophocurvum alkaliphilum</name>
    <dbReference type="NCBI Taxonomy" id="2293317"/>
    <lineage>
        <taxon>Bacteria</taxon>
        <taxon>Bacillati</taxon>
        <taxon>Bacillota</taxon>
        <taxon>Clostridia</taxon>
        <taxon>Eubacteriales</taxon>
        <taxon>Syntrophomonadaceae</taxon>
        <taxon>Candidatus Syntrophocurvum</taxon>
    </lineage>
</organism>
<keyword evidence="9" id="KW-1185">Reference proteome</keyword>
<feature type="transmembrane region" description="Helical" evidence="6">
    <location>
        <begin position="259"/>
        <end position="278"/>
    </location>
</feature>
<dbReference type="OrthoDB" id="9803381at2"/>